<sequence>MINVALLGAGIFAREEHLPAIEAADNLKLVAVYSRSSKSVDSLAEVAKNPVDKYYETPKEAGKSLDDLLSRNDIQAVIVALPIISQPEVVEKALAAGKHVLSEKPVAPDVAGAKALISWYRSINQPPIWAVAENFRYVKSLKFAHDKVKELGGKLVTFHMRMYNYVTKDNKYFNTSWRKQPEHQGGFLLDGGVHFAAGLRLLLGALGEDVKYLAAFSALLQPELLPVDTIHSTVSTATGAAGTIILSNGIEFKSGLEIEIVTTNGIVNWNPSEVKVTRKGVQDESTKFSRDTGVAAEVAAFGKSVEAKEADPLQTPEEALADLRILQALLKSGEAGGALKVIADV</sequence>
<evidence type="ECO:0000259" key="1">
    <source>
        <dbReference type="Pfam" id="PF01408"/>
    </source>
</evidence>
<evidence type="ECO:0000313" key="4">
    <source>
        <dbReference type="Proteomes" id="UP000275385"/>
    </source>
</evidence>
<feature type="domain" description="Gfo/Idh/MocA-like oxidoreductase N-terminal" evidence="1">
    <location>
        <begin position="2"/>
        <end position="118"/>
    </location>
</feature>
<dbReference type="GO" id="GO:0005737">
    <property type="term" value="C:cytoplasm"/>
    <property type="evidence" value="ECO:0007669"/>
    <property type="project" value="TreeGrafter"/>
</dbReference>
<protein>
    <recommendedName>
        <fullName evidence="5">Gfo/Idh/MocA-like oxidoreductase N-terminal domain-containing protein</fullName>
    </recommendedName>
</protein>
<dbReference type="PANTHER" id="PTHR42840">
    <property type="entry name" value="NAD(P)-BINDING ROSSMANN-FOLD SUPERFAMILY PROTEIN-RELATED"/>
    <property type="match status" value="1"/>
</dbReference>
<dbReference type="InterPro" id="IPR036291">
    <property type="entry name" value="NAD(P)-bd_dom_sf"/>
</dbReference>
<comment type="caution">
    <text evidence="3">The sequence shown here is derived from an EMBL/GenBank/DDBJ whole genome shotgun (WGS) entry which is preliminary data.</text>
</comment>
<dbReference type="Proteomes" id="UP000275385">
    <property type="component" value="Unassembled WGS sequence"/>
</dbReference>
<name>A0A420YGQ8_9PEZI</name>
<dbReference type="EMBL" id="QVQW01000011">
    <property type="protein sequence ID" value="RKU47035.1"/>
    <property type="molecule type" value="Genomic_DNA"/>
</dbReference>
<dbReference type="InterPro" id="IPR000683">
    <property type="entry name" value="Gfo/Idh/MocA-like_OxRdtase_N"/>
</dbReference>
<dbReference type="STRING" id="177199.A0A420YGQ8"/>
<evidence type="ECO:0000259" key="2">
    <source>
        <dbReference type="Pfam" id="PF02894"/>
    </source>
</evidence>
<dbReference type="AlphaFoldDB" id="A0A420YGQ8"/>
<dbReference type="Pfam" id="PF01408">
    <property type="entry name" value="GFO_IDH_MocA"/>
    <property type="match status" value="1"/>
</dbReference>
<accession>A0A420YGQ8</accession>
<dbReference type="Pfam" id="PF02894">
    <property type="entry name" value="GFO_IDH_MocA_C"/>
    <property type="match status" value="1"/>
</dbReference>
<dbReference type="Gene3D" id="3.40.50.720">
    <property type="entry name" value="NAD(P)-binding Rossmann-like Domain"/>
    <property type="match status" value="1"/>
</dbReference>
<gene>
    <name evidence="3" type="ORF">DL546_008604</name>
</gene>
<organism evidence="3 4">
    <name type="scientific">Coniochaeta pulveracea</name>
    <dbReference type="NCBI Taxonomy" id="177199"/>
    <lineage>
        <taxon>Eukaryota</taxon>
        <taxon>Fungi</taxon>
        <taxon>Dikarya</taxon>
        <taxon>Ascomycota</taxon>
        <taxon>Pezizomycotina</taxon>
        <taxon>Sordariomycetes</taxon>
        <taxon>Sordariomycetidae</taxon>
        <taxon>Coniochaetales</taxon>
        <taxon>Coniochaetaceae</taxon>
        <taxon>Coniochaeta</taxon>
    </lineage>
</organism>
<evidence type="ECO:0000313" key="3">
    <source>
        <dbReference type="EMBL" id="RKU47035.1"/>
    </source>
</evidence>
<dbReference type="GO" id="GO:0006740">
    <property type="term" value="P:NADPH regeneration"/>
    <property type="evidence" value="ECO:0007669"/>
    <property type="project" value="TreeGrafter"/>
</dbReference>
<dbReference type="PANTHER" id="PTHR42840:SF5">
    <property type="entry name" value="NAD(P)-BINDING ROSSMANN-FOLD SUPERFAMILY PROTEIN"/>
    <property type="match status" value="1"/>
</dbReference>
<dbReference type="InterPro" id="IPR004104">
    <property type="entry name" value="Gfo/Idh/MocA-like_OxRdtase_C"/>
</dbReference>
<dbReference type="Gene3D" id="3.30.360.10">
    <property type="entry name" value="Dihydrodipicolinate Reductase, domain 2"/>
    <property type="match status" value="1"/>
</dbReference>
<feature type="domain" description="Gfo/Idh/MocA-like oxidoreductase C-terminal" evidence="2">
    <location>
        <begin position="153"/>
        <end position="337"/>
    </location>
</feature>
<dbReference type="SUPFAM" id="SSF51735">
    <property type="entry name" value="NAD(P)-binding Rossmann-fold domains"/>
    <property type="match status" value="1"/>
</dbReference>
<dbReference type="GO" id="GO:0016491">
    <property type="term" value="F:oxidoreductase activity"/>
    <property type="evidence" value="ECO:0007669"/>
    <property type="project" value="TreeGrafter"/>
</dbReference>
<reference evidence="3 4" key="1">
    <citation type="submission" date="2018-08" db="EMBL/GenBank/DDBJ databases">
        <title>Draft genome of the lignicolous fungus Coniochaeta pulveracea.</title>
        <authorList>
            <person name="Borstlap C.J."/>
            <person name="De Witt R.N."/>
            <person name="Botha A."/>
            <person name="Volschenk H."/>
        </authorList>
    </citation>
    <scope>NUCLEOTIDE SEQUENCE [LARGE SCALE GENOMIC DNA]</scope>
    <source>
        <strain evidence="3 4">CAB683</strain>
    </source>
</reference>
<dbReference type="GO" id="GO:0000166">
    <property type="term" value="F:nucleotide binding"/>
    <property type="evidence" value="ECO:0007669"/>
    <property type="project" value="InterPro"/>
</dbReference>
<evidence type="ECO:0008006" key="5">
    <source>
        <dbReference type="Google" id="ProtNLM"/>
    </source>
</evidence>
<dbReference type="SUPFAM" id="SSF55347">
    <property type="entry name" value="Glyceraldehyde-3-phosphate dehydrogenase-like, C-terminal domain"/>
    <property type="match status" value="1"/>
</dbReference>
<proteinExistence type="predicted"/>
<keyword evidence="4" id="KW-1185">Reference proteome</keyword>
<dbReference type="OrthoDB" id="64915at2759"/>